<gene>
    <name evidence="4" type="primary">ydfG</name>
    <name evidence="4" type="ORF">MSKU9_0181</name>
</gene>
<dbReference type="InterPro" id="IPR002347">
    <property type="entry name" value="SDR_fam"/>
</dbReference>
<comment type="caution">
    <text evidence="4">The sequence shown here is derived from an EMBL/GenBank/DDBJ whole genome shotgun (WGS) entry which is preliminary data.</text>
</comment>
<dbReference type="GO" id="GO:0016616">
    <property type="term" value="F:oxidoreductase activity, acting on the CH-OH group of donors, NAD or NADP as acceptor"/>
    <property type="evidence" value="ECO:0007669"/>
    <property type="project" value="UniProtKB-ARBA"/>
</dbReference>
<dbReference type="Pfam" id="PF00106">
    <property type="entry name" value="adh_short"/>
    <property type="match status" value="1"/>
</dbReference>
<evidence type="ECO:0000313" key="5">
    <source>
        <dbReference type="Proteomes" id="UP000315095"/>
    </source>
</evidence>
<sequence length="253" mass="27270">MRGTVLVTGATAGFGWAIAKRLVADGYRVIATGRRIERLKELQAELGTNLLPIQLDISDATAVKALPEALLAEWRAVDILVNNAGLARGLECAQDADLENWDEMIQTNVTGLVHMTRTFLPGMITRNKGHVISIGSTAGRYPYQGSNVYGGTKAFVAQFMRNLRCDLLGTHIRATNIAPGLCGGSEFSNVRLRDDKKAAAVYEDTFPLVPDDIAETISWVVSLPSHVNINEIEMMPVCQSAGGMAVSRGIGKS</sequence>
<evidence type="ECO:0000256" key="2">
    <source>
        <dbReference type="ARBA" id="ARBA00023002"/>
    </source>
</evidence>
<dbReference type="Proteomes" id="UP000315095">
    <property type="component" value="Unassembled WGS sequence"/>
</dbReference>
<dbReference type="PRINTS" id="PR00081">
    <property type="entry name" value="GDHRDH"/>
</dbReference>
<proteinExistence type="inferred from homology"/>
<name>A0A4P5NJR1_9PROT</name>
<dbReference type="OrthoDB" id="658698at2"/>
<keyword evidence="5" id="KW-1185">Reference proteome</keyword>
<dbReference type="FunFam" id="3.40.50.720:FF:000047">
    <property type="entry name" value="NADP-dependent L-serine/L-allo-threonine dehydrogenase"/>
    <property type="match status" value="1"/>
</dbReference>
<evidence type="ECO:0000256" key="3">
    <source>
        <dbReference type="RuleBase" id="RU000363"/>
    </source>
</evidence>
<dbReference type="Gene3D" id="3.40.50.720">
    <property type="entry name" value="NAD(P)-binding Rossmann-like Domain"/>
    <property type="match status" value="1"/>
</dbReference>
<dbReference type="PROSITE" id="PS00061">
    <property type="entry name" value="ADH_SHORT"/>
    <property type="match status" value="1"/>
</dbReference>
<protein>
    <submittedName>
        <fullName evidence="4">NADP-dependent L-serine/L-allo-threonine dehydrogenase YdfG</fullName>
    </submittedName>
</protein>
<dbReference type="EMBL" id="BDLU01000006">
    <property type="protein sequence ID" value="GCE82040.1"/>
    <property type="molecule type" value="Genomic_DNA"/>
</dbReference>
<dbReference type="InterPro" id="IPR020904">
    <property type="entry name" value="Sc_DH/Rdtase_CS"/>
</dbReference>
<reference evidence="5" key="1">
    <citation type="submission" date="2017-01" db="EMBL/GenBank/DDBJ databases">
        <title>Komagataeibacter sp. MSKU9 whole genome sequencing project.</title>
        <authorList>
            <person name="Matsutani M."/>
            <person name="Naloka K."/>
            <person name="Theeragool G."/>
            <person name="Yakushi T."/>
            <person name="Matsushita K."/>
        </authorList>
    </citation>
    <scope>NUCLEOTIDE SEQUENCE [LARGE SCALE GENOMIC DNA]</scope>
    <source>
        <strain evidence="5">MSKU9</strain>
    </source>
</reference>
<dbReference type="PRINTS" id="PR00080">
    <property type="entry name" value="SDRFAMILY"/>
</dbReference>
<dbReference type="PANTHER" id="PTHR42901">
    <property type="entry name" value="ALCOHOL DEHYDROGENASE"/>
    <property type="match status" value="1"/>
</dbReference>
<dbReference type="InterPro" id="IPR036291">
    <property type="entry name" value="NAD(P)-bd_dom_sf"/>
</dbReference>
<evidence type="ECO:0000256" key="1">
    <source>
        <dbReference type="ARBA" id="ARBA00006484"/>
    </source>
</evidence>
<evidence type="ECO:0000313" key="4">
    <source>
        <dbReference type="EMBL" id="GCE82040.1"/>
    </source>
</evidence>
<dbReference type="SUPFAM" id="SSF51735">
    <property type="entry name" value="NAD(P)-binding Rossmann-fold domains"/>
    <property type="match status" value="1"/>
</dbReference>
<accession>A0A4P5NJR1</accession>
<dbReference type="AlphaFoldDB" id="A0A4P5NJR1"/>
<organism evidence="4 5">
    <name type="scientific">Komagataeibacter diospyri</name>
    <dbReference type="NCBI Taxonomy" id="1932662"/>
    <lineage>
        <taxon>Bacteria</taxon>
        <taxon>Pseudomonadati</taxon>
        <taxon>Pseudomonadota</taxon>
        <taxon>Alphaproteobacteria</taxon>
        <taxon>Acetobacterales</taxon>
        <taxon>Acetobacteraceae</taxon>
        <taxon>Komagataeibacter</taxon>
    </lineage>
</organism>
<dbReference type="PANTHER" id="PTHR42901:SF1">
    <property type="entry name" value="ALCOHOL DEHYDROGENASE"/>
    <property type="match status" value="1"/>
</dbReference>
<keyword evidence="2" id="KW-0560">Oxidoreductase</keyword>
<dbReference type="RefSeq" id="WP_141259486.1">
    <property type="nucleotide sequence ID" value="NZ_BDLU01000006.1"/>
</dbReference>
<comment type="similarity">
    <text evidence="1 3">Belongs to the short-chain dehydrogenases/reductases (SDR) family.</text>
</comment>